<evidence type="ECO:0000256" key="8">
    <source>
        <dbReference type="SAM" id="MobiDB-lite"/>
    </source>
</evidence>
<name>A0ABV3G5A8_9NOCA</name>
<evidence type="ECO:0000313" key="10">
    <source>
        <dbReference type="EMBL" id="MEV0712855.1"/>
    </source>
</evidence>
<feature type="compositionally biased region" description="Basic and acidic residues" evidence="8">
    <location>
        <begin position="249"/>
        <end position="259"/>
    </location>
</feature>
<organism evidence="10 11">
    <name type="scientific">Nocardia aurea</name>
    <dbReference type="NCBI Taxonomy" id="2144174"/>
    <lineage>
        <taxon>Bacteria</taxon>
        <taxon>Bacillati</taxon>
        <taxon>Actinomycetota</taxon>
        <taxon>Actinomycetes</taxon>
        <taxon>Mycobacteriales</taxon>
        <taxon>Nocardiaceae</taxon>
        <taxon>Nocardia</taxon>
    </lineage>
</organism>
<proteinExistence type="predicted"/>
<dbReference type="PANTHER" id="PTHR43289:SF6">
    <property type="entry name" value="SERINE_THREONINE-PROTEIN KINASE NEKL-3"/>
    <property type="match status" value="1"/>
</dbReference>
<dbReference type="SUPFAM" id="SSF56112">
    <property type="entry name" value="Protein kinase-like (PK-like)"/>
    <property type="match status" value="1"/>
</dbReference>
<feature type="compositionally biased region" description="Basic and acidic residues" evidence="8">
    <location>
        <begin position="299"/>
        <end position="311"/>
    </location>
</feature>
<protein>
    <recommendedName>
        <fullName evidence="1">non-specific serine/threonine protein kinase</fullName>
        <ecNumber evidence="1">2.7.11.1</ecNumber>
    </recommendedName>
</protein>
<dbReference type="PROSITE" id="PS00107">
    <property type="entry name" value="PROTEIN_KINASE_ATP"/>
    <property type="match status" value="1"/>
</dbReference>
<dbReference type="InterPro" id="IPR000719">
    <property type="entry name" value="Prot_kinase_dom"/>
</dbReference>
<keyword evidence="11" id="KW-1185">Reference proteome</keyword>
<evidence type="ECO:0000256" key="6">
    <source>
        <dbReference type="ARBA" id="ARBA00022840"/>
    </source>
</evidence>
<evidence type="ECO:0000256" key="2">
    <source>
        <dbReference type="ARBA" id="ARBA00022527"/>
    </source>
</evidence>
<feature type="compositionally biased region" description="Basic and acidic residues" evidence="8">
    <location>
        <begin position="276"/>
        <end position="290"/>
    </location>
</feature>
<evidence type="ECO:0000259" key="9">
    <source>
        <dbReference type="PROSITE" id="PS50011"/>
    </source>
</evidence>
<evidence type="ECO:0000256" key="5">
    <source>
        <dbReference type="ARBA" id="ARBA00022777"/>
    </source>
</evidence>
<dbReference type="RefSeq" id="WP_357790214.1">
    <property type="nucleotide sequence ID" value="NZ_JBFAKC010000029.1"/>
</dbReference>
<dbReference type="Gene3D" id="1.10.510.10">
    <property type="entry name" value="Transferase(Phosphotransferase) domain 1"/>
    <property type="match status" value="1"/>
</dbReference>
<dbReference type="Proteomes" id="UP001551695">
    <property type="component" value="Unassembled WGS sequence"/>
</dbReference>
<evidence type="ECO:0000256" key="7">
    <source>
        <dbReference type="PROSITE-ProRule" id="PRU10141"/>
    </source>
</evidence>
<feature type="binding site" evidence="7">
    <location>
        <position position="41"/>
    </location>
    <ligand>
        <name>ATP</name>
        <dbReference type="ChEBI" id="CHEBI:30616"/>
    </ligand>
</feature>
<feature type="domain" description="Protein kinase" evidence="9">
    <location>
        <begin position="12"/>
        <end position="286"/>
    </location>
</feature>
<dbReference type="InterPro" id="IPR017441">
    <property type="entry name" value="Protein_kinase_ATP_BS"/>
</dbReference>
<evidence type="ECO:0000256" key="3">
    <source>
        <dbReference type="ARBA" id="ARBA00022679"/>
    </source>
</evidence>
<evidence type="ECO:0000256" key="1">
    <source>
        <dbReference type="ARBA" id="ARBA00012513"/>
    </source>
</evidence>
<evidence type="ECO:0000256" key="4">
    <source>
        <dbReference type="ARBA" id="ARBA00022741"/>
    </source>
</evidence>
<comment type="caution">
    <text evidence="10">The sequence shown here is derived from an EMBL/GenBank/DDBJ whole genome shotgun (WGS) entry which is preliminary data.</text>
</comment>
<keyword evidence="4 7" id="KW-0547">Nucleotide-binding</keyword>
<keyword evidence="2" id="KW-0723">Serine/threonine-protein kinase</keyword>
<evidence type="ECO:0000313" key="11">
    <source>
        <dbReference type="Proteomes" id="UP001551695"/>
    </source>
</evidence>
<dbReference type="InterPro" id="IPR008271">
    <property type="entry name" value="Ser/Thr_kinase_AS"/>
</dbReference>
<accession>A0ABV3G5A8</accession>
<reference evidence="10 11" key="1">
    <citation type="submission" date="2024-06" db="EMBL/GenBank/DDBJ databases">
        <title>The Natural Products Discovery Center: Release of the First 8490 Sequenced Strains for Exploring Actinobacteria Biosynthetic Diversity.</title>
        <authorList>
            <person name="Kalkreuter E."/>
            <person name="Kautsar S.A."/>
            <person name="Yang D."/>
            <person name="Bader C.D."/>
            <person name="Teijaro C.N."/>
            <person name="Fluegel L."/>
            <person name="Davis C.M."/>
            <person name="Simpson J.R."/>
            <person name="Lauterbach L."/>
            <person name="Steele A.D."/>
            <person name="Gui C."/>
            <person name="Meng S."/>
            <person name="Li G."/>
            <person name="Viehrig K."/>
            <person name="Ye F."/>
            <person name="Su P."/>
            <person name="Kiefer A.F."/>
            <person name="Nichols A."/>
            <person name="Cepeda A.J."/>
            <person name="Yan W."/>
            <person name="Fan B."/>
            <person name="Jiang Y."/>
            <person name="Adhikari A."/>
            <person name="Zheng C.-J."/>
            <person name="Schuster L."/>
            <person name="Cowan T.M."/>
            <person name="Smanski M.J."/>
            <person name="Chevrette M.G."/>
            <person name="De Carvalho L.P.S."/>
            <person name="Shen B."/>
        </authorList>
    </citation>
    <scope>NUCLEOTIDE SEQUENCE [LARGE SCALE GENOMIC DNA]</scope>
    <source>
        <strain evidence="10 11">NPDC050403</strain>
    </source>
</reference>
<dbReference type="CDD" id="cd14014">
    <property type="entry name" value="STKc_PknB_like"/>
    <property type="match status" value="1"/>
</dbReference>
<keyword evidence="3 10" id="KW-0808">Transferase</keyword>
<keyword evidence="5 10" id="KW-0418">Kinase</keyword>
<dbReference type="EMBL" id="JBFAKC010000029">
    <property type="protein sequence ID" value="MEV0712855.1"/>
    <property type="molecule type" value="Genomic_DNA"/>
</dbReference>
<dbReference type="PANTHER" id="PTHR43289">
    <property type="entry name" value="MITOGEN-ACTIVATED PROTEIN KINASE KINASE KINASE 20-RELATED"/>
    <property type="match status" value="1"/>
</dbReference>
<dbReference type="PROSITE" id="PS00108">
    <property type="entry name" value="PROTEIN_KINASE_ST"/>
    <property type="match status" value="1"/>
</dbReference>
<dbReference type="Pfam" id="PF00069">
    <property type="entry name" value="Pkinase"/>
    <property type="match status" value="1"/>
</dbReference>
<dbReference type="PROSITE" id="PS50011">
    <property type="entry name" value="PROTEIN_KINASE_DOM"/>
    <property type="match status" value="1"/>
</dbReference>
<feature type="region of interest" description="Disordered" evidence="8">
    <location>
        <begin position="229"/>
        <end position="344"/>
    </location>
</feature>
<sequence length="344" mass="38078">MVLAVGDVFAGFTIEGILGAGGMGVVYAARHPRMNRVVALKVLNDAFATDPRARAGFDREAALAARLDHPNIVAVYDRSGPDDPAVWLAMRRVPGGDANALLTREPRGLAPSLAVELIADAASALDHAHAEGVLHRDVKPANLLIESDSRIGHRALLTDFGIARTLDDTVTLSAISVSFAYAAPERFTRQPADHRCDIYSLGSTLHHLLTGQPPFPRDDQAAVIGAHLSEVPPAPQPPPTRVTYRPRQRHSDSDGEESRSTLSKLRDPRHRRPRGPRHDDTSHKASEHGCENSGGADGSFRRLRIDREPCQRRQPRKHRRERRYVRHRRSIRTPSRTVHTRTQR</sequence>
<dbReference type="Gene3D" id="3.30.200.20">
    <property type="entry name" value="Phosphorylase Kinase, domain 1"/>
    <property type="match status" value="1"/>
</dbReference>
<dbReference type="GO" id="GO:0004674">
    <property type="term" value="F:protein serine/threonine kinase activity"/>
    <property type="evidence" value="ECO:0007669"/>
    <property type="project" value="UniProtKB-EC"/>
</dbReference>
<gene>
    <name evidence="10" type="ORF">AB0I48_35400</name>
</gene>
<dbReference type="SMART" id="SM00220">
    <property type="entry name" value="S_TKc"/>
    <property type="match status" value="1"/>
</dbReference>
<keyword evidence="6 7" id="KW-0067">ATP-binding</keyword>
<dbReference type="InterPro" id="IPR011009">
    <property type="entry name" value="Kinase-like_dom_sf"/>
</dbReference>
<feature type="compositionally biased region" description="Basic residues" evidence="8">
    <location>
        <begin position="313"/>
        <end position="331"/>
    </location>
</feature>
<dbReference type="EC" id="2.7.11.1" evidence="1"/>